<evidence type="ECO:0000313" key="1">
    <source>
        <dbReference type="EMBL" id="CAG9955562.1"/>
    </source>
</evidence>
<reference evidence="1" key="2">
    <citation type="submission" date="2021-10" db="EMBL/GenBank/DDBJ databases">
        <authorList>
            <person name="Piombo E."/>
        </authorList>
    </citation>
    <scope>NUCLEOTIDE SEQUENCE</scope>
</reference>
<keyword evidence="2" id="KW-1185">Reference proteome</keyword>
<accession>A0ACA9UQ35</accession>
<name>A0ACA9UQ35_BIOOC</name>
<evidence type="ECO:0000313" key="2">
    <source>
        <dbReference type="Proteomes" id="UP000836387"/>
    </source>
</evidence>
<proteinExistence type="predicted"/>
<comment type="caution">
    <text evidence="1">The sequence shown here is derived from an EMBL/GenBank/DDBJ whole genome shotgun (WGS) entry which is preliminary data.</text>
</comment>
<organism evidence="1 2">
    <name type="scientific">Clonostachys rosea f. rosea IK726</name>
    <dbReference type="NCBI Taxonomy" id="1349383"/>
    <lineage>
        <taxon>Eukaryota</taxon>
        <taxon>Fungi</taxon>
        <taxon>Dikarya</taxon>
        <taxon>Ascomycota</taxon>
        <taxon>Pezizomycotina</taxon>
        <taxon>Sordariomycetes</taxon>
        <taxon>Hypocreomycetidae</taxon>
        <taxon>Hypocreales</taxon>
        <taxon>Bionectriaceae</taxon>
        <taxon>Clonostachys</taxon>
    </lineage>
</organism>
<protein>
    <submittedName>
        <fullName evidence="1">Uncharacterized protein</fullName>
    </submittedName>
</protein>
<dbReference type="Proteomes" id="UP000836387">
    <property type="component" value="Unassembled WGS sequence"/>
</dbReference>
<gene>
    <name evidence="1" type="ORF">CRV2_00017352</name>
</gene>
<dbReference type="EMBL" id="CADEHS020000596">
    <property type="protein sequence ID" value="CAG9955562.1"/>
    <property type="molecule type" value="Genomic_DNA"/>
</dbReference>
<sequence length="103" mass="11626">MQVICGNTEGIGGAEKRYRKQRLHITFDIGPIQSVTIPKNPLPLLLYALREPLVLGDQFDPETLWLGVKRKSEPEHGPDVENVDDHKRARPASQSNDGYYNLC</sequence>
<reference evidence="1" key="1">
    <citation type="submission" date="2020-04" db="EMBL/GenBank/DDBJ databases">
        <authorList>
            <person name="Broberg M."/>
        </authorList>
    </citation>
    <scope>NUCLEOTIDE SEQUENCE</scope>
</reference>